<organism evidence="18 19">
    <name type="scientific">Linderina pennispora</name>
    <dbReference type="NCBI Taxonomy" id="61395"/>
    <lineage>
        <taxon>Eukaryota</taxon>
        <taxon>Fungi</taxon>
        <taxon>Fungi incertae sedis</taxon>
        <taxon>Zoopagomycota</taxon>
        <taxon>Kickxellomycotina</taxon>
        <taxon>Kickxellomycetes</taxon>
        <taxon>Kickxellales</taxon>
        <taxon>Kickxellaceae</taxon>
        <taxon>Linderina</taxon>
    </lineage>
</organism>
<evidence type="ECO:0000256" key="2">
    <source>
        <dbReference type="ARBA" id="ARBA00004555"/>
    </source>
</evidence>
<dbReference type="SUPFAM" id="SSF64356">
    <property type="entry name" value="SNARE-like"/>
    <property type="match status" value="1"/>
</dbReference>
<evidence type="ECO:0000256" key="3">
    <source>
        <dbReference type="ARBA" id="ARBA00007856"/>
    </source>
</evidence>
<keyword evidence="11 17" id="KW-1133">Transmembrane helix</keyword>
<dbReference type="EMBL" id="MCFD01000009">
    <property type="protein sequence ID" value="ORX68596.1"/>
    <property type="molecule type" value="Genomic_DNA"/>
</dbReference>
<dbReference type="Pfam" id="PF05365">
    <property type="entry name" value="UCR_UQCRX_QCR9"/>
    <property type="match status" value="1"/>
</dbReference>
<comment type="similarity">
    <text evidence="15">Belongs to the TRAPP small subunits family. TRAPPC4 subfamily.</text>
</comment>
<evidence type="ECO:0000256" key="12">
    <source>
        <dbReference type="ARBA" id="ARBA00023034"/>
    </source>
</evidence>
<evidence type="ECO:0000256" key="16">
    <source>
        <dbReference type="RuleBase" id="RU366065"/>
    </source>
</evidence>
<evidence type="ECO:0000256" key="13">
    <source>
        <dbReference type="ARBA" id="ARBA00023128"/>
    </source>
</evidence>
<dbReference type="GO" id="GO:0005794">
    <property type="term" value="C:Golgi apparatus"/>
    <property type="evidence" value="ECO:0007669"/>
    <property type="project" value="UniProtKB-SubCell"/>
</dbReference>
<sequence length="215" mass="24190">MVSGFTKSLSSVVYRNFFKKESTYFATIVGSGVLFSIGFNTYFDSYWNKKTAGTKWEDIKDKYQPSVHRHFFAHISMPIHSVFIINKAGGLIYNRDYSTNTVKLSSNEALILAGTFHGIHALASRISPASRSDGSKDTGIQTIDTSSFRIHCYQTATGIKFIAVTDPSYLQLNDVLSKMYGLYSDYALKNPFHSLEMPVRSELFDTKLQQLIQSS</sequence>
<name>A0A1Y1W5T0_9FUNG</name>
<keyword evidence="4 16" id="KW-0813">Transport</keyword>
<dbReference type="RefSeq" id="XP_040742378.1">
    <property type="nucleotide sequence ID" value="XM_040890431.1"/>
</dbReference>
<dbReference type="GO" id="GO:0006122">
    <property type="term" value="P:mitochondrial electron transport, ubiquinol to cytochrome c"/>
    <property type="evidence" value="ECO:0007669"/>
    <property type="project" value="InterPro"/>
</dbReference>
<evidence type="ECO:0000313" key="19">
    <source>
        <dbReference type="Proteomes" id="UP000193922"/>
    </source>
</evidence>
<keyword evidence="14 17" id="KW-0472">Membrane</keyword>
<dbReference type="GO" id="GO:0045275">
    <property type="term" value="C:respiratory chain complex III"/>
    <property type="evidence" value="ECO:0007669"/>
    <property type="project" value="InterPro"/>
</dbReference>
<dbReference type="InterPro" id="IPR036656">
    <property type="entry name" value="QCR9_sf"/>
</dbReference>
<dbReference type="SUPFAM" id="SSF81514">
    <property type="entry name" value="Subunit X (non-heme 7 kDa protein) of cytochrome bc1 complex (Ubiquinol-cytochrome c reductase)"/>
    <property type="match status" value="1"/>
</dbReference>
<accession>A0A1Y1W5T0</accession>
<dbReference type="Proteomes" id="UP000193922">
    <property type="component" value="Unassembled WGS sequence"/>
</dbReference>
<dbReference type="PANTHER" id="PTHR23249:SF15">
    <property type="entry name" value="TRAFFICKING PROTEIN PARTICLE COMPLEX SUBUNIT 4"/>
    <property type="match status" value="1"/>
</dbReference>
<dbReference type="Gene3D" id="1.20.5.260">
    <property type="entry name" value="Cytochrome b-c1 complex subunit 9"/>
    <property type="match status" value="1"/>
</dbReference>
<reference evidence="18 19" key="1">
    <citation type="submission" date="2016-07" db="EMBL/GenBank/DDBJ databases">
        <title>Pervasive Adenine N6-methylation of Active Genes in Fungi.</title>
        <authorList>
            <consortium name="DOE Joint Genome Institute"/>
            <person name="Mondo S.J."/>
            <person name="Dannebaum R.O."/>
            <person name="Kuo R.C."/>
            <person name="Labutti K."/>
            <person name="Haridas S."/>
            <person name="Kuo A."/>
            <person name="Salamov A."/>
            <person name="Ahrendt S.R."/>
            <person name="Lipzen A."/>
            <person name="Sullivan W."/>
            <person name="Andreopoulos W.B."/>
            <person name="Clum A."/>
            <person name="Lindquist E."/>
            <person name="Daum C."/>
            <person name="Ramamoorthy G.K."/>
            <person name="Gryganskyi A."/>
            <person name="Culley D."/>
            <person name="Magnuson J.K."/>
            <person name="James T.Y."/>
            <person name="O'Malley M.A."/>
            <person name="Stajich J.E."/>
            <person name="Spatafora J.W."/>
            <person name="Visel A."/>
            <person name="Grigoriev I.V."/>
        </authorList>
    </citation>
    <scope>NUCLEOTIDE SEQUENCE [LARGE SCALE GENOMIC DNA]</scope>
    <source>
        <strain evidence="18 19">ATCC 12442</strain>
    </source>
</reference>
<dbReference type="InterPro" id="IPR008027">
    <property type="entry name" value="QCR9"/>
</dbReference>
<dbReference type="PANTHER" id="PTHR23249">
    <property type="entry name" value="TRAFFICKING PROTEIN PARTICLE COMPLEX SUBUNIT"/>
    <property type="match status" value="1"/>
</dbReference>
<dbReference type="GO" id="GO:0006888">
    <property type="term" value="P:endoplasmic reticulum to Golgi vesicle-mediated transport"/>
    <property type="evidence" value="ECO:0007669"/>
    <property type="project" value="UniProtKB-UniRule"/>
</dbReference>
<evidence type="ECO:0000256" key="10">
    <source>
        <dbReference type="ARBA" id="ARBA00022982"/>
    </source>
</evidence>
<dbReference type="FunFam" id="1.20.5.260:FF:000001">
    <property type="entry name" value="Cytochrome b-c1 complex subunit 9"/>
    <property type="match status" value="1"/>
</dbReference>
<keyword evidence="9 16" id="KW-0931">ER-Golgi transport</keyword>
<keyword evidence="12 16" id="KW-0333">Golgi apparatus</keyword>
<evidence type="ECO:0000256" key="11">
    <source>
        <dbReference type="ARBA" id="ARBA00022989"/>
    </source>
</evidence>
<keyword evidence="7" id="KW-0999">Mitochondrion inner membrane</keyword>
<feature type="transmembrane region" description="Helical" evidence="17">
    <location>
        <begin position="24"/>
        <end position="43"/>
    </location>
</feature>
<dbReference type="AlphaFoldDB" id="A0A1Y1W5T0"/>
<dbReference type="GO" id="GO:0005743">
    <property type="term" value="C:mitochondrial inner membrane"/>
    <property type="evidence" value="ECO:0007669"/>
    <property type="project" value="UniProtKB-SubCell"/>
</dbReference>
<keyword evidence="19" id="KW-1185">Reference proteome</keyword>
<dbReference type="STRING" id="61395.A0A1Y1W5T0"/>
<comment type="subunit">
    <text evidence="16">Part of the multisubunit transport protein particle (TRAPP) complex.</text>
</comment>
<keyword evidence="5" id="KW-0679">Respiratory chain</keyword>
<comment type="similarity">
    <text evidence="3">Belongs to the UQCR10/QCR9 family.</text>
</comment>
<protein>
    <recommendedName>
        <fullName evidence="16">Trafficking protein particle complex subunit</fullName>
    </recommendedName>
</protein>
<dbReference type="CDD" id="cd14856">
    <property type="entry name" value="TRAPPC4_synbindin"/>
    <property type="match status" value="1"/>
</dbReference>
<keyword evidence="10" id="KW-0249">Electron transport</keyword>
<dbReference type="FunFam" id="3.30.450.70:FF:000007">
    <property type="entry name" value="Putative sybindin-like family protein"/>
    <property type="match status" value="1"/>
</dbReference>
<dbReference type="SMART" id="SM01399">
    <property type="entry name" value="Sybindin"/>
    <property type="match status" value="1"/>
</dbReference>
<evidence type="ECO:0000256" key="7">
    <source>
        <dbReference type="ARBA" id="ARBA00022792"/>
    </source>
</evidence>
<dbReference type="GeneID" id="63807079"/>
<keyword evidence="6 17" id="KW-0812">Transmembrane</keyword>
<keyword evidence="13" id="KW-0496">Mitochondrion</keyword>
<comment type="subcellular location">
    <subcellularLocation>
        <location evidence="16">Endoplasmic reticulum</location>
    </subcellularLocation>
    <subcellularLocation>
        <location evidence="16">Golgi apparatus</location>
        <location evidence="16">cis-Golgi network</location>
    </subcellularLocation>
    <subcellularLocation>
        <location evidence="2">Golgi apparatus</location>
    </subcellularLocation>
    <subcellularLocation>
        <location evidence="1">Mitochondrion inner membrane</location>
        <topology evidence="1">Single-pass membrane protein</topology>
    </subcellularLocation>
</comment>
<evidence type="ECO:0000256" key="6">
    <source>
        <dbReference type="ARBA" id="ARBA00022692"/>
    </source>
</evidence>
<evidence type="ECO:0000256" key="15">
    <source>
        <dbReference type="ARBA" id="ARBA00038179"/>
    </source>
</evidence>
<comment type="caution">
    <text evidence="18">The sequence shown here is derived from an EMBL/GenBank/DDBJ whole genome shotgun (WGS) entry which is preliminary data.</text>
</comment>
<keyword evidence="8 16" id="KW-0256">Endoplasmic reticulum</keyword>
<evidence type="ECO:0000256" key="1">
    <source>
        <dbReference type="ARBA" id="ARBA00004434"/>
    </source>
</evidence>
<dbReference type="OrthoDB" id="246406at2759"/>
<dbReference type="Pfam" id="PF04099">
    <property type="entry name" value="Sybindin"/>
    <property type="match status" value="1"/>
</dbReference>
<evidence type="ECO:0000256" key="4">
    <source>
        <dbReference type="ARBA" id="ARBA00022448"/>
    </source>
</evidence>
<dbReference type="Gene3D" id="3.30.450.70">
    <property type="match status" value="1"/>
</dbReference>
<gene>
    <name evidence="18" type="ORF">DL89DRAFT_293823</name>
</gene>
<dbReference type="InterPro" id="IPR007233">
    <property type="entry name" value="TRAPPC"/>
</dbReference>
<evidence type="ECO:0000256" key="14">
    <source>
        <dbReference type="ARBA" id="ARBA00023136"/>
    </source>
</evidence>
<evidence type="ECO:0000256" key="17">
    <source>
        <dbReference type="SAM" id="Phobius"/>
    </source>
</evidence>
<dbReference type="GO" id="GO:0030008">
    <property type="term" value="C:TRAPP complex"/>
    <property type="evidence" value="ECO:0007669"/>
    <property type="project" value="UniProtKB-UniRule"/>
</dbReference>
<dbReference type="GO" id="GO:0005783">
    <property type="term" value="C:endoplasmic reticulum"/>
    <property type="evidence" value="ECO:0007669"/>
    <property type="project" value="UniProtKB-SubCell"/>
</dbReference>
<evidence type="ECO:0000256" key="9">
    <source>
        <dbReference type="ARBA" id="ARBA00022892"/>
    </source>
</evidence>
<evidence type="ECO:0000256" key="8">
    <source>
        <dbReference type="ARBA" id="ARBA00022824"/>
    </source>
</evidence>
<dbReference type="InterPro" id="IPR011012">
    <property type="entry name" value="Longin-like_dom_sf"/>
</dbReference>
<evidence type="ECO:0000313" key="18">
    <source>
        <dbReference type="EMBL" id="ORX68596.1"/>
    </source>
</evidence>
<proteinExistence type="inferred from homology"/>
<evidence type="ECO:0000256" key="5">
    <source>
        <dbReference type="ARBA" id="ARBA00022660"/>
    </source>
</evidence>